<dbReference type="Proteomes" id="UP000054359">
    <property type="component" value="Unassembled WGS sequence"/>
</dbReference>
<keyword evidence="3" id="KW-0597">Phosphoprotein</keyword>
<dbReference type="GO" id="GO:0005874">
    <property type="term" value="C:microtubule"/>
    <property type="evidence" value="ECO:0007669"/>
    <property type="project" value="UniProtKB-KW"/>
</dbReference>
<dbReference type="OrthoDB" id="6434113at2759"/>
<name>A0A087UT78_STEMI</name>
<dbReference type="GO" id="GO:0008017">
    <property type="term" value="F:microtubule binding"/>
    <property type="evidence" value="ECO:0007669"/>
    <property type="project" value="InterPro"/>
</dbReference>
<organism evidence="8 9">
    <name type="scientific">Stegodyphus mimosarum</name>
    <name type="common">African social velvet spider</name>
    <dbReference type="NCBI Taxonomy" id="407821"/>
    <lineage>
        <taxon>Eukaryota</taxon>
        <taxon>Metazoa</taxon>
        <taxon>Ecdysozoa</taxon>
        <taxon>Arthropoda</taxon>
        <taxon>Chelicerata</taxon>
        <taxon>Arachnida</taxon>
        <taxon>Araneae</taxon>
        <taxon>Araneomorphae</taxon>
        <taxon>Entelegynae</taxon>
        <taxon>Eresoidea</taxon>
        <taxon>Eresidae</taxon>
        <taxon>Stegodyphus</taxon>
    </lineage>
</organism>
<dbReference type="PANTHER" id="PTHR11501:SF18">
    <property type="entry name" value="MICROTUBULE-ASSOCIATED PROTEIN"/>
    <property type="match status" value="1"/>
</dbReference>
<keyword evidence="2 6" id="KW-0963">Cytoplasm</keyword>
<keyword evidence="5 6" id="KW-0206">Cytoskeleton</keyword>
<gene>
    <name evidence="8" type="ORF">X975_05657</name>
</gene>
<evidence type="ECO:0000256" key="5">
    <source>
        <dbReference type="ARBA" id="ARBA00023212"/>
    </source>
</evidence>
<dbReference type="PROSITE" id="PS51491">
    <property type="entry name" value="TAU_MAP_2"/>
    <property type="match status" value="3"/>
</dbReference>
<dbReference type="GO" id="GO:0031175">
    <property type="term" value="P:neuron projection development"/>
    <property type="evidence" value="ECO:0007669"/>
    <property type="project" value="TreeGrafter"/>
</dbReference>
<dbReference type="InterPro" id="IPR027324">
    <property type="entry name" value="MAP2/MAP4/Tau"/>
</dbReference>
<comment type="subcellular location">
    <subcellularLocation>
        <location evidence="1 6">Cytoplasm</location>
        <location evidence="1 6">Cytoskeleton</location>
    </subcellularLocation>
</comment>
<feature type="compositionally biased region" description="Pro residues" evidence="7">
    <location>
        <begin position="232"/>
        <end position="241"/>
    </location>
</feature>
<evidence type="ECO:0000256" key="2">
    <source>
        <dbReference type="ARBA" id="ARBA00022490"/>
    </source>
</evidence>
<evidence type="ECO:0000256" key="7">
    <source>
        <dbReference type="SAM" id="MobiDB-lite"/>
    </source>
</evidence>
<dbReference type="InterPro" id="IPR001084">
    <property type="entry name" value="MAP_tubulin-bd_rpt"/>
</dbReference>
<dbReference type="EMBL" id="KK121480">
    <property type="protein sequence ID" value="KFM80567.1"/>
    <property type="molecule type" value="Genomic_DNA"/>
</dbReference>
<keyword evidence="9" id="KW-1185">Reference proteome</keyword>
<evidence type="ECO:0000256" key="1">
    <source>
        <dbReference type="ARBA" id="ARBA00004245"/>
    </source>
</evidence>
<dbReference type="OMA" id="CGSMANV"/>
<evidence type="ECO:0000313" key="9">
    <source>
        <dbReference type="Proteomes" id="UP000054359"/>
    </source>
</evidence>
<feature type="region of interest" description="Disordered" evidence="7">
    <location>
        <begin position="1"/>
        <end position="101"/>
    </location>
</feature>
<dbReference type="Pfam" id="PF00418">
    <property type="entry name" value="Tubulin-binding"/>
    <property type="match status" value="4"/>
</dbReference>
<dbReference type="GO" id="GO:0000226">
    <property type="term" value="P:microtubule cytoskeleton organization"/>
    <property type="evidence" value="ECO:0007669"/>
    <property type="project" value="TreeGrafter"/>
</dbReference>
<keyword evidence="4" id="KW-0677">Repeat</keyword>
<evidence type="ECO:0000313" key="8">
    <source>
        <dbReference type="EMBL" id="KFM80567.1"/>
    </source>
</evidence>
<dbReference type="PROSITE" id="PS00229">
    <property type="entry name" value="TAU_MAP_1"/>
    <property type="match status" value="1"/>
</dbReference>
<dbReference type="AlphaFoldDB" id="A0A087UT78"/>
<feature type="compositionally biased region" description="Basic and acidic residues" evidence="7">
    <location>
        <begin position="195"/>
        <end position="206"/>
    </location>
</feature>
<keyword evidence="6" id="KW-0493">Microtubule</keyword>
<evidence type="ECO:0000256" key="4">
    <source>
        <dbReference type="ARBA" id="ARBA00022737"/>
    </source>
</evidence>
<evidence type="ECO:0000256" key="6">
    <source>
        <dbReference type="RuleBase" id="RU000686"/>
    </source>
</evidence>
<evidence type="ECO:0000256" key="3">
    <source>
        <dbReference type="ARBA" id="ARBA00022553"/>
    </source>
</evidence>
<dbReference type="STRING" id="407821.A0A087UT78"/>
<protein>
    <recommendedName>
        <fullName evidence="6">Microtubule-associated protein</fullName>
    </recommendedName>
</protein>
<feature type="compositionally biased region" description="Polar residues" evidence="7">
    <location>
        <begin position="13"/>
        <end position="28"/>
    </location>
</feature>
<accession>A0A087UT78</accession>
<sequence length="294" mass="31132">MAEAVAQAVHHNSAPNTRDGVSSAPQKTQDSKGGKGNQTEKLAPRSSSSTTTRTPSTTEKKIPPIKAPVGNAPPPKIRQAKSKIGSLDNVTHKPKGGEKKVETVKLEWNAKPKVGSLDYATHKPGGGDKKIITQKIDFKNVQSKVGSKDNIKHKPGGGNVKVTTEKLDFKSKVTSKVGSLENAKHKPGGGNVTIKSEKLHFKEKAAPKIHSRSGSERGSSHGGSETQSPVMPSSPAPPEGMPPLCEDENPSSQEEEKNQGFPNETNRLEGEVTCNGSTGEKGPTLSPEDSPIRP</sequence>
<feature type="non-terminal residue" evidence="8">
    <location>
        <position position="294"/>
    </location>
</feature>
<proteinExistence type="predicted"/>
<reference evidence="8 9" key="1">
    <citation type="submission" date="2013-11" db="EMBL/GenBank/DDBJ databases">
        <title>Genome sequencing of Stegodyphus mimosarum.</title>
        <authorList>
            <person name="Bechsgaard J."/>
        </authorList>
    </citation>
    <scope>NUCLEOTIDE SEQUENCE [LARGE SCALE GENOMIC DNA]</scope>
</reference>
<feature type="compositionally biased region" description="Low complexity" evidence="7">
    <location>
        <begin position="44"/>
        <end position="57"/>
    </location>
</feature>
<feature type="region of interest" description="Disordered" evidence="7">
    <location>
        <begin position="144"/>
        <end position="294"/>
    </location>
</feature>
<dbReference type="GO" id="GO:0043005">
    <property type="term" value="C:neuron projection"/>
    <property type="evidence" value="ECO:0007669"/>
    <property type="project" value="TreeGrafter"/>
</dbReference>
<dbReference type="PANTHER" id="PTHR11501">
    <property type="entry name" value="MICROTUBULE-ASSOCIATED PROTEIN"/>
    <property type="match status" value="1"/>
</dbReference>